<proteinExistence type="predicted"/>
<dbReference type="Proteomes" id="UP000031623">
    <property type="component" value="Chromosome"/>
</dbReference>
<dbReference type="STRING" id="40754.THII_2010"/>
<dbReference type="OrthoDB" id="3353886at2"/>
<organism evidence="1 2">
    <name type="scientific">Thioploca ingrica</name>
    <dbReference type="NCBI Taxonomy" id="40754"/>
    <lineage>
        <taxon>Bacteria</taxon>
        <taxon>Pseudomonadati</taxon>
        <taxon>Pseudomonadota</taxon>
        <taxon>Gammaproteobacteria</taxon>
        <taxon>Thiotrichales</taxon>
        <taxon>Thiotrichaceae</taxon>
        <taxon>Thioploca</taxon>
    </lineage>
</organism>
<keyword evidence="2" id="KW-1185">Reference proteome</keyword>
<accession>A0A090AKW5</accession>
<dbReference type="AlphaFoldDB" id="A0A090AKW5"/>
<evidence type="ECO:0000313" key="2">
    <source>
        <dbReference type="Proteomes" id="UP000031623"/>
    </source>
</evidence>
<evidence type="ECO:0000313" key="1">
    <source>
        <dbReference type="EMBL" id="BAP56307.1"/>
    </source>
</evidence>
<name>A0A090AKW5_9GAMM</name>
<gene>
    <name evidence="1" type="ORF">THII_2010</name>
</gene>
<dbReference type="HOGENOM" id="CLU_1531841_0_0_6"/>
<dbReference type="EMBL" id="AP014633">
    <property type="protein sequence ID" value="BAP56307.1"/>
    <property type="molecule type" value="Genomic_DNA"/>
</dbReference>
<dbReference type="KEGG" id="tig:THII_2010"/>
<protein>
    <submittedName>
        <fullName evidence="1">Uncharacterized protein</fullName>
    </submittedName>
</protein>
<reference evidence="1 2" key="1">
    <citation type="journal article" date="2014" name="ISME J.">
        <title>Ecophysiology of Thioploca ingrica as revealed by the complete genome sequence supplemented with proteomic evidence.</title>
        <authorList>
            <person name="Kojima H."/>
            <person name="Ogura Y."/>
            <person name="Yamamoto N."/>
            <person name="Togashi T."/>
            <person name="Mori H."/>
            <person name="Watanabe T."/>
            <person name="Nemoto F."/>
            <person name="Kurokawa K."/>
            <person name="Hayashi T."/>
            <person name="Fukui M."/>
        </authorList>
    </citation>
    <scope>NUCLEOTIDE SEQUENCE [LARGE SCALE GENOMIC DNA]</scope>
</reference>
<sequence>MEIIKLQIKGIYRDELTDAAGQLIYQSDWKSNTIVESCRIFLAKVMKNGGQALNGELGIQSLQVGIGNDKWDTDGTPLPTETQELLVDPEPVEITNLSIDYLDKSDQPVSDFTSRIQIRATLEAKEPAGFISYPLREFGLVGRFGNEDYLLNYVTHPVIHKDQLTTLTRTIRLYF</sequence>